<dbReference type="GO" id="GO:1990023">
    <property type="term" value="C:mitotic spindle midzone"/>
    <property type="evidence" value="ECO:0007669"/>
    <property type="project" value="TreeGrafter"/>
</dbReference>
<protein>
    <recommendedName>
        <fullName evidence="7">CLASP N-terminal domain-containing protein</fullName>
    </recommendedName>
</protein>
<dbReference type="GO" id="GO:0090307">
    <property type="term" value="P:mitotic spindle assembly"/>
    <property type="evidence" value="ECO:0007669"/>
    <property type="project" value="TreeGrafter"/>
</dbReference>
<evidence type="ECO:0000256" key="4">
    <source>
        <dbReference type="ARBA" id="ARBA00022701"/>
    </source>
</evidence>
<keyword evidence="5" id="KW-0131">Cell cycle</keyword>
<dbReference type="AlphaFoldDB" id="A0A8H4QW29"/>
<evidence type="ECO:0000259" key="7">
    <source>
        <dbReference type="Pfam" id="PF12348"/>
    </source>
</evidence>
<dbReference type="Proteomes" id="UP000521872">
    <property type="component" value="Unassembled WGS sequence"/>
</dbReference>
<evidence type="ECO:0000256" key="1">
    <source>
        <dbReference type="ARBA" id="ARBA00004186"/>
    </source>
</evidence>
<feature type="compositionally biased region" description="Basic and acidic residues" evidence="6">
    <location>
        <begin position="748"/>
        <end position="762"/>
    </location>
</feature>
<keyword evidence="5" id="KW-0498">Mitosis</keyword>
<feature type="domain" description="CLASP N-terminal" evidence="7">
    <location>
        <begin position="17"/>
        <end position="230"/>
    </location>
</feature>
<feature type="region of interest" description="Disordered" evidence="6">
    <location>
        <begin position="230"/>
        <end position="647"/>
    </location>
</feature>
<dbReference type="InterPro" id="IPR024395">
    <property type="entry name" value="CLASP_N_dom"/>
</dbReference>
<feature type="compositionally biased region" description="Low complexity" evidence="6">
    <location>
        <begin position="234"/>
        <end position="252"/>
    </location>
</feature>
<feature type="compositionally biased region" description="Polar residues" evidence="6">
    <location>
        <begin position="257"/>
        <end position="291"/>
    </location>
</feature>
<dbReference type="Pfam" id="PF12348">
    <property type="entry name" value="CLASP_N"/>
    <property type="match status" value="1"/>
</dbReference>
<feature type="compositionally biased region" description="Low complexity" evidence="6">
    <location>
        <begin position="491"/>
        <end position="550"/>
    </location>
</feature>
<comment type="similarity">
    <text evidence="2">Belongs to the CLASP family.</text>
</comment>
<dbReference type="InterPro" id="IPR016024">
    <property type="entry name" value="ARM-type_fold"/>
</dbReference>
<evidence type="ECO:0000256" key="5">
    <source>
        <dbReference type="ARBA" id="ARBA00022776"/>
    </source>
</evidence>
<gene>
    <name evidence="8" type="ORF">D9613_005728</name>
</gene>
<reference evidence="8 9" key="1">
    <citation type="submission" date="2019-12" db="EMBL/GenBank/DDBJ databases">
        <authorList>
            <person name="Floudas D."/>
            <person name="Bentzer J."/>
            <person name="Ahren D."/>
            <person name="Johansson T."/>
            <person name="Persson P."/>
            <person name="Tunlid A."/>
        </authorList>
    </citation>
    <scope>NUCLEOTIDE SEQUENCE [LARGE SCALE GENOMIC DNA]</scope>
    <source>
        <strain evidence="8 9">CBS 102.39</strain>
    </source>
</reference>
<evidence type="ECO:0000313" key="8">
    <source>
        <dbReference type="EMBL" id="KAF4617856.1"/>
    </source>
</evidence>
<dbReference type="PANTHER" id="PTHR21567:SF60">
    <property type="entry name" value="CLASP N-TERMINAL DOMAIN-CONTAINING PROTEIN"/>
    <property type="match status" value="1"/>
</dbReference>
<dbReference type="PANTHER" id="PTHR21567">
    <property type="entry name" value="CLASP"/>
    <property type="match status" value="1"/>
</dbReference>
<organism evidence="8 9">
    <name type="scientific">Agrocybe pediades</name>
    <dbReference type="NCBI Taxonomy" id="84607"/>
    <lineage>
        <taxon>Eukaryota</taxon>
        <taxon>Fungi</taxon>
        <taxon>Dikarya</taxon>
        <taxon>Basidiomycota</taxon>
        <taxon>Agaricomycotina</taxon>
        <taxon>Agaricomycetes</taxon>
        <taxon>Agaricomycetidae</taxon>
        <taxon>Agaricales</taxon>
        <taxon>Agaricineae</taxon>
        <taxon>Strophariaceae</taxon>
        <taxon>Agrocybe</taxon>
    </lineage>
</organism>
<name>A0A8H4QW29_9AGAR</name>
<accession>A0A8H4QW29</accession>
<evidence type="ECO:0000313" key="9">
    <source>
        <dbReference type="Proteomes" id="UP000521872"/>
    </source>
</evidence>
<comment type="caution">
    <text evidence="8">The sequence shown here is derived from an EMBL/GenBank/DDBJ whole genome shotgun (WGS) entry which is preliminary data.</text>
</comment>
<evidence type="ECO:0000256" key="2">
    <source>
        <dbReference type="ARBA" id="ARBA00009549"/>
    </source>
</evidence>
<feature type="compositionally biased region" description="Low complexity" evidence="6">
    <location>
        <begin position="586"/>
        <end position="606"/>
    </location>
</feature>
<dbReference type="GO" id="GO:0005815">
    <property type="term" value="C:microtubule organizing center"/>
    <property type="evidence" value="ECO:0007669"/>
    <property type="project" value="TreeGrafter"/>
</dbReference>
<dbReference type="Gene3D" id="1.25.10.10">
    <property type="entry name" value="Leucine-rich Repeat Variant"/>
    <property type="match status" value="1"/>
</dbReference>
<feature type="compositionally biased region" description="Acidic residues" evidence="6">
    <location>
        <begin position="729"/>
        <end position="747"/>
    </location>
</feature>
<evidence type="ECO:0000256" key="3">
    <source>
        <dbReference type="ARBA" id="ARBA00022618"/>
    </source>
</evidence>
<feature type="region of interest" description="Disordered" evidence="6">
    <location>
        <begin position="680"/>
        <end position="773"/>
    </location>
</feature>
<keyword evidence="4" id="KW-0493">Microtubule</keyword>
<evidence type="ECO:0000256" key="6">
    <source>
        <dbReference type="SAM" id="MobiDB-lite"/>
    </source>
</evidence>
<sequence length="906" mass="96570">MSFTAADVKYELDNLRTHLFLEETEDTWEKIGKAISSLTKLFENGGYDANPTDLLNAVRAAHRPITNAMNSERTRLSVFPMELISTIATAMGCEFDQLLPLFMPPLLALCGRTSKVVVNRAKASILSIIEVTQSPAILSYFLANVKDKSASMKVAIAEGTLAFLNSCNPPDIEKEARAVEVEGIIRATARDANADVRKISRKMFESYQILLPGRVKGFSAPLSPTTKKYLDIKSTTTEPTQKTTATRATTSKPELKASTTSKPGHSRNPSSTQTTATSGTLSRNLPTTVTRVSRKEPTPAPFVPQRPIQPSRIVSDSNPQRSTSTVGGPSRTTTVQDVRRPIPPSRAQTQPTRTLTSATATTSSSSAPHRVAITLTKQTPTTSTDNALPSTSTGPKRILMPPPPPPAPKKEVDGPRRPPSRVDNASSTTSHRGVPIVPPAPIKKRPISTVSSATAKDRAAVPFNPPTARSRTISKPPVPPARPTATSTTQSTSRIAAGTSSSSTSRTGTTSAAQAVTRTTTSTSSKASSSATAKPSAVGKATATAAPVKPTWGGRPAVPVTKSQPATSAGLKAPTTSRPLARKPSTRTVAAPRTAAGAGALRTAVAKTAQRPVSPAMVELPPSPTPEDEEKIKMVPEAETVDDRNKENIKPVVNEAFVEHEEIAKSSAYVVDGADDVAAEEVAIEKHEDQAEEEEEAGSVQNEEHEDTAVVSSRPASVEPANIAIPQIETDDEFDEEVIVQEDEQEDGDRTTSFHDNSDDPRTPQQQQNGGLSVPAHNHAALATKTPISALLNSIERGFKFDYSPITPLSPADCYLPNINGETPYSHQTHAPHVKGPMQPFNHALHAPGQGGIFGGFGVPNSRKEEELVRGDIGVVQLSEYTKQYVSASLPGLDDGRQAFTELNRS</sequence>
<feature type="compositionally biased region" description="Basic and acidic residues" evidence="6">
    <location>
        <begin position="630"/>
        <end position="647"/>
    </location>
</feature>
<comment type="subcellular location">
    <subcellularLocation>
        <location evidence="1">Cytoplasm</location>
        <location evidence="1">Cytoskeleton</location>
        <location evidence="1">Spindle</location>
    </subcellularLocation>
</comment>
<keyword evidence="9" id="KW-1185">Reference proteome</keyword>
<dbReference type="GO" id="GO:0051301">
    <property type="term" value="P:cell division"/>
    <property type="evidence" value="ECO:0007669"/>
    <property type="project" value="UniProtKB-KW"/>
</dbReference>
<proteinExistence type="inferred from homology"/>
<dbReference type="GO" id="GO:0005881">
    <property type="term" value="C:cytoplasmic microtubule"/>
    <property type="evidence" value="ECO:0007669"/>
    <property type="project" value="TreeGrafter"/>
</dbReference>
<feature type="compositionally biased region" description="Polar residues" evidence="6">
    <location>
        <begin position="375"/>
        <end position="394"/>
    </location>
</feature>
<keyword evidence="3" id="KW-0132">Cell division</keyword>
<dbReference type="GO" id="GO:0005876">
    <property type="term" value="C:spindle microtubule"/>
    <property type="evidence" value="ECO:0007669"/>
    <property type="project" value="TreeGrafter"/>
</dbReference>
<dbReference type="InterPro" id="IPR011989">
    <property type="entry name" value="ARM-like"/>
</dbReference>
<feature type="compositionally biased region" description="Low complexity" evidence="6">
    <location>
        <begin position="354"/>
        <end position="367"/>
    </location>
</feature>
<dbReference type="SUPFAM" id="SSF48371">
    <property type="entry name" value="ARM repeat"/>
    <property type="match status" value="1"/>
</dbReference>
<dbReference type="GO" id="GO:0008017">
    <property type="term" value="F:microtubule binding"/>
    <property type="evidence" value="ECO:0007669"/>
    <property type="project" value="TreeGrafter"/>
</dbReference>
<feature type="compositionally biased region" description="Polar residues" evidence="6">
    <location>
        <begin position="312"/>
        <end position="336"/>
    </location>
</feature>
<dbReference type="EMBL" id="JAACJL010000030">
    <property type="protein sequence ID" value="KAF4617856.1"/>
    <property type="molecule type" value="Genomic_DNA"/>
</dbReference>